<gene>
    <name evidence="3" type="ORF">CJ255_19870</name>
</gene>
<dbReference type="SUPFAM" id="SSF52980">
    <property type="entry name" value="Restriction endonuclease-like"/>
    <property type="match status" value="1"/>
</dbReference>
<feature type="compositionally biased region" description="Low complexity" evidence="1">
    <location>
        <begin position="156"/>
        <end position="181"/>
    </location>
</feature>
<proteinExistence type="predicted"/>
<dbReference type="AlphaFoldDB" id="A0A2A6REJ4"/>
<name>A0A2A6REJ4_9CHLR</name>
<dbReference type="CDD" id="cd06260">
    <property type="entry name" value="DUF820-like"/>
    <property type="match status" value="1"/>
</dbReference>
<dbReference type="EMBL" id="NQWI01000158">
    <property type="protein sequence ID" value="PDW00989.1"/>
    <property type="molecule type" value="Genomic_DNA"/>
</dbReference>
<dbReference type="InterPro" id="IPR011335">
    <property type="entry name" value="Restrct_endonuc-II-like"/>
</dbReference>
<accession>A0A2A6REJ4</accession>
<dbReference type="Proteomes" id="UP000220527">
    <property type="component" value="Unassembled WGS sequence"/>
</dbReference>
<protein>
    <recommendedName>
        <fullName evidence="2">Putative restriction endonuclease domain-containing protein</fullName>
    </recommendedName>
</protein>
<feature type="region of interest" description="Disordered" evidence="1">
    <location>
        <begin position="149"/>
        <end position="181"/>
    </location>
</feature>
<evidence type="ECO:0000313" key="4">
    <source>
        <dbReference type="Proteomes" id="UP000220527"/>
    </source>
</evidence>
<dbReference type="Pfam" id="PF05685">
    <property type="entry name" value="Uma2"/>
    <property type="match status" value="1"/>
</dbReference>
<dbReference type="InterPro" id="IPR012296">
    <property type="entry name" value="Nuclease_put_TT1808"/>
</dbReference>
<feature type="domain" description="Putative restriction endonuclease" evidence="2">
    <location>
        <begin position="29"/>
        <end position="137"/>
    </location>
</feature>
<comment type="caution">
    <text evidence="3">The sequence shown here is derived from an EMBL/GenBank/DDBJ whole genome shotgun (WGS) entry which is preliminary data.</text>
</comment>
<organism evidence="3 4">
    <name type="scientific">Candidatus Viridilinea mediisalina</name>
    <dbReference type="NCBI Taxonomy" id="2024553"/>
    <lineage>
        <taxon>Bacteria</taxon>
        <taxon>Bacillati</taxon>
        <taxon>Chloroflexota</taxon>
        <taxon>Chloroflexia</taxon>
        <taxon>Chloroflexales</taxon>
        <taxon>Chloroflexineae</taxon>
        <taxon>Oscillochloridaceae</taxon>
        <taxon>Candidatus Viridilinea</taxon>
    </lineage>
</organism>
<reference evidence="4" key="1">
    <citation type="submission" date="2017-08" db="EMBL/GenBank/DDBJ databases">
        <authorList>
            <person name="Grouzdev D.S."/>
            <person name="Gaisin V.A."/>
            <person name="Rysina M.S."/>
            <person name="Gorlenko V.M."/>
        </authorList>
    </citation>
    <scope>NUCLEOTIDE SEQUENCE [LARGE SCALE GENOMIC DNA]</scope>
    <source>
        <strain evidence="4">Kir15-3F</strain>
    </source>
</reference>
<keyword evidence="4" id="KW-1185">Reference proteome</keyword>
<sequence>MREARRRGGEARASAPHASFVPMSLPTIQELQRLAYQGVRLEITGGRTTWEAAPGALHNGVVDDIRQNLTRHNPATAACGCYHIAATYIEFAPGLLRRPDIAVFCVKPPRPDGAITGIIPGAVIEVLSQGYEQKDRDAVALCAWSSPFRPPSCSPGSSTARRATSGSSSCCTPPSTTAPGSGCRSRWACMVRWPS</sequence>
<evidence type="ECO:0000313" key="3">
    <source>
        <dbReference type="EMBL" id="PDW00989.1"/>
    </source>
</evidence>
<evidence type="ECO:0000259" key="2">
    <source>
        <dbReference type="Pfam" id="PF05685"/>
    </source>
</evidence>
<dbReference type="Gene3D" id="3.90.1570.10">
    <property type="entry name" value="tt1808, chain A"/>
    <property type="match status" value="1"/>
</dbReference>
<evidence type="ECO:0000256" key="1">
    <source>
        <dbReference type="SAM" id="MobiDB-lite"/>
    </source>
</evidence>
<dbReference type="InterPro" id="IPR008538">
    <property type="entry name" value="Uma2"/>
</dbReference>